<dbReference type="InterPro" id="IPR050563">
    <property type="entry name" value="4-hydroxybenzoyl-CoA_TE"/>
</dbReference>
<comment type="similarity">
    <text evidence="1">Belongs to the 4-hydroxybenzoyl-CoA thioesterase family.</text>
</comment>
<dbReference type="Pfam" id="PF13279">
    <property type="entry name" value="4HBT_2"/>
    <property type="match status" value="1"/>
</dbReference>
<comment type="caution">
    <text evidence="3">The sequence shown here is derived from an EMBL/GenBank/DDBJ whole genome shotgun (WGS) entry which is preliminary data.</text>
</comment>
<evidence type="ECO:0000313" key="4">
    <source>
        <dbReference type="Proteomes" id="UP000460715"/>
    </source>
</evidence>
<reference evidence="3 4" key="1">
    <citation type="submission" date="2019-03" db="EMBL/GenBank/DDBJ databases">
        <title>Roseomonas sp. a novel Roseomonas species isolated from Sea whip Gorgonian.</title>
        <authorList>
            <person name="Li F."/>
            <person name="Pan X."/>
            <person name="Huang S."/>
            <person name="Li Z."/>
            <person name="Meng B."/>
        </authorList>
    </citation>
    <scope>NUCLEOTIDE SEQUENCE [LARGE SCALE GENOMIC DNA]</scope>
    <source>
        <strain evidence="3 4">M0104</strain>
    </source>
</reference>
<name>A0A845BIG0_9PROT</name>
<evidence type="ECO:0000256" key="2">
    <source>
        <dbReference type="ARBA" id="ARBA00022801"/>
    </source>
</evidence>
<dbReference type="EMBL" id="SNVJ01000005">
    <property type="protein sequence ID" value="MXP63229.1"/>
    <property type="molecule type" value="Genomic_DNA"/>
</dbReference>
<organism evidence="3 4">
    <name type="scientific">Teichococcus coralli</name>
    <dbReference type="NCBI Taxonomy" id="2545983"/>
    <lineage>
        <taxon>Bacteria</taxon>
        <taxon>Pseudomonadati</taxon>
        <taxon>Pseudomonadota</taxon>
        <taxon>Alphaproteobacteria</taxon>
        <taxon>Acetobacterales</taxon>
        <taxon>Roseomonadaceae</taxon>
        <taxon>Roseomonas</taxon>
    </lineage>
</organism>
<dbReference type="Gene3D" id="3.10.129.10">
    <property type="entry name" value="Hotdog Thioesterase"/>
    <property type="match status" value="1"/>
</dbReference>
<protein>
    <submittedName>
        <fullName evidence="3">Acyl-CoA thioesterase</fullName>
    </submittedName>
</protein>
<dbReference type="CDD" id="cd00586">
    <property type="entry name" value="4HBT"/>
    <property type="match status" value="1"/>
</dbReference>
<keyword evidence="4" id="KW-1185">Reference proteome</keyword>
<accession>A0A845BIG0</accession>
<dbReference type="RefSeq" id="WP_160936350.1">
    <property type="nucleotide sequence ID" value="NZ_SNVJ01000005.1"/>
</dbReference>
<proteinExistence type="inferred from homology"/>
<dbReference type="SUPFAM" id="SSF54637">
    <property type="entry name" value="Thioesterase/thiol ester dehydrase-isomerase"/>
    <property type="match status" value="1"/>
</dbReference>
<dbReference type="PANTHER" id="PTHR31793">
    <property type="entry name" value="4-HYDROXYBENZOYL-COA THIOESTERASE FAMILY MEMBER"/>
    <property type="match status" value="1"/>
</dbReference>
<dbReference type="AlphaFoldDB" id="A0A845BIG0"/>
<dbReference type="InterPro" id="IPR029069">
    <property type="entry name" value="HotDog_dom_sf"/>
</dbReference>
<keyword evidence="2" id="KW-0378">Hydrolase</keyword>
<dbReference type="OrthoDB" id="9799036at2"/>
<evidence type="ECO:0000313" key="3">
    <source>
        <dbReference type="EMBL" id="MXP63229.1"/>
    </source>
</evidence>
<evidence type="ECO:0000256" key="1">
    <source>
        <dbReference type="ARBA" id="ARBA00005953"/>
    </source>
</evidence>
<dbReference type="GO" id="GO:0047617">
    <property type="term" value="F:fatty acyl-CoA hydrolase activity"/>
    <property type="evidence" value="ECO:0007669"/>
    <property type="project" value="TreeGrafter"/>
</dbReference>
<sequence>MGKTIPHRADYRFFLEIPTRWGDQDSFGHVNNAVYYTYFDTLVAHFLNATGGLDMRNGEVFGVVVETLCRHHAPAYFPDVLTAGLRVAHIGNSSVRYEIGIFRPGQDTACAEGHFIHVHVDAATQSRTQPVPPSLKAALTPLMVAPAS</sequence>
<dbReference type="PANTHER" id="PTHR31793:SF27">
    <property type="entry name" value="NOVEL THIOESTERASE SUPERFAMILY DOMAIN AND SAPOSIN A-TYPE DOMAIN CONTAINING PROTEIN (0610012H03RIK)"/>
    <property type="match status" value="1"/>
</dbReference>
<gene>
    <name evidence="3" type="ORF">E0493_07675</name>
</gene>
<dbReference type="Proteomes" id="UP000460715">
    <property type="component" value="Unassembled WGS sequence"/>
</dbReference>